<organism evidence="1 2">
    <name type="scientific">Paenibacillus mucilaginosus (strain KNP414)</name>
    <dbReference type="NCBI Taxonomy" id="1036673"/>
    <lineage>
        <taxon>Bacteria</taxon>
        <taxon>Bacillati</taxon>
        <taxon>Bacillota</taxon>
        <taxon>Bacilli</taxon>
        <taxon>Bacillales</taxon>
        <taxon>Paenibacillaceae</taxon>
        <taxon>Paenibacillus</taxon>
    </lineage>
</organism>
<sequence length="49" mass="5767">MRTEYTFYKYTCFHEYTPPLHWRFLVSAGDVHQSSVSGIEPLISKDKEA</sequence>
<dbReference type="EMBL" id="CP002869">
    <property type="protein sequence ID" value="AEI44063.1"/>
    <property type="molecule type" value="Genomic_DNA"/>
</dbReference>
<evidence type="ECO:0000313" key="2">
    <source>
        <dbReference type="Proteomes" id="UP000006620"/>
    </source>
</evidence>
<proteinExistence type="predicted"/>
<reference evidence="1 2" key="2">
    <citation type="journal article" date="2013" name="Genome Announc.">
        <title>Genome Sequence of Growth-Improving Paenibacillus mucilaginosus Strain KNP414.</title>
        <authorList>
            <person name="Lu J.J."/>
            <person name="Wang J.F."/>
            <person name="Hu X.F."/>
        </authorList>
    </citation>
    <scope>NUCLEOTIDE SEQUENCE [LARGE SCALE GENOMIC DNA]</scope>
    <source>
        <strain evidence="1 2">KNP414</strain>
    </source>
</reference>
<accession>F8FK22</accession>
<dbReference type="AlphaFoldDB" id="F8FK22"/>
<gene>
    <name evidence="1" type="ordered locus">KNP414_05539</name>
</gene>
<name>F8FK22_PAEMK</name>
<protein>
    <submittedName>
        <fullName evidence="1">Uncharacterized protein</fullName>
    </submittedName>
</protein>
<dbReference type="HOGENOM" id="CLU_3138577_0_0_9"/>
<reference evidence="2" key="1">
    <citation type="submission" date="2011-06" db="EMBL/GenBank/DDBJ databases">
        <title>Complete genome sequence of Paenibacillus mucilaginosus KNP414.</title>
        <authorList>
            <person name="Wang J."/>
            <person name="Hu S."/>
            <person name="Hu X."/>
            <person name="Zhang B."/>
            <person name="Dong D."/>
            <person name="Zhang S."/>
            <person name="Zhao K."/>
            <person name="Wu D."/>
        </authorList>
    </citation>
    <scope>NUCLEOTIDE SEQUENCE [LARGE SCALE GENOMIC DNA]</scope>
    <source>
        <strain evidence="2">KNP414</strain>
    </source>
</reference>
<dbReference type="KEGG" id="pms:KNP414_05539"/>
<dbReference type="Proteomes" id="UP000006620">
    <property type="component" value="Chromosome"/>
</dbReference>
<evidence type="ECO:0000313" key="1">
    <source>
        <dbReference type="EMBL" id="AEI44063.1"/>
    </source>
</evidence>